<comment type="cofactor">
    <cofactor evidence="1">
        <name>pyridoxal 5'-phosphate</name>
        <dbReference type="ChEBI" id="CHEBI:597326"/>
    </cofactor>
</comment>
<protein>
    <submittedName>
        <fullName evidence="7">Pyridoxal-phosphate dependent enzyme</fullName>
    </submittedName>
</protein>
<dbReference type="Gene3D" id="3.40.50.1100">
    <property type="match status" value="2"/>
</dbReference>
<dbReference type="SUPFAM" id="SSF53686">
    <property type="entry name" value="Tryptophan synthase beta subunit-like PLP-dependent enzymes"/>
    <property type="match status" value="1"/>
</dbReference>
<evidence type="ECO:0000259" key="6">
    <source>
        <dbReference type="Pfam" id="PF00291"/>
    </source>
</evidence>
<dbReference type="PANTHER" id="PTHR43780">
    <property type="entry name" value="1-AMINOCYCLOPROPANE-1-CARBOXYLATE DEAMINASE-RELATED"/>
    <property type="match status" value="1"/>
</dbReference>
<dbReference type="EMBL" id="JANFYS010000019">
    <property type="protein sequence ID" value="MCQ4770772.1"/>
    <property type="molecule type" value="Genomic_DNA"/>
</dbReference>
<feature type="modified residue" description="N6-(pyridoxal phosphate)lysine" evidence="5">
    <location>
        <position position="56"/>
    </location>
</feature>
<reference evidence="7" key="1">
    <citation type="submission" date="2022-06" db="EMBL/GenBank/DDBJ databases">
        <title>Isolation of gut microbiota from human fecal samples.</title>
        <authorList>
            <person name="Pamer E.G."/>
            <person name="Barat B."/>
            <person name="Waligurski E."/>
            <person name="Medina S."/>
            <person name="Paddock L."/>
            <person name="Mostad J."/>
        </authorList>
    </citation>
    <scope>NUCLEOTIDE SEQUENCE</scope>
    <source>
        <strain evidence="7">DFI.9.91</strain>
    </source>
</reference>
<feature type="active site" description="Nucleophile" evidence="4">
    <location>
        <position position="83"/>
    </location>
</feature>
<gene>
    <name evidence="7" type="ORF">NE579_09880</name>
</gene>
<accession>A0AAW5JNM5</accession>
<feature type="domain" description="Tryptophan synthase beta chain-like PALP" evidence="6">
    <location>
        <begin position="16"/>
        <end position="334"/>
    </location>
</feature>
<dbReference type="PANTHER" id="PTHR43780:SF2">
    <property type="entry name" value="1-AMINOCYCLOPROPANE-1-CARBOXYLATE DEAMINASE-RELATED"/>
    <property type="match status" value="1"/>
</dbReference>
<dbReference type="InterPro" id="IPR036052">
    <property type="entry name" value="TrpB-like_PALP_sf"/>
</dbReference>
<evidence type="ECO:0000256" key="2">
    <source>
        <dbReference type="ARBA" id="ARBA00008639"/>
    </source>
</evidence>
<proteinExistence type="inferred from homology"/>
<keyword evidence="3 5" id="KW-0663">Pyridoxal phosphate</keyword>
<dbReference type="AlphaFoldDB" id="A0AAW5JNM5"/>
<comment type="similarity">
    <text evidence="2">Belongs to the ACC deaminase/D-cysteine desulfhydrase family.</text>
</comment>
<dbReference type="InterPro" id="IPR001926">
    <property type="entry name" value="TrpB-like_PALP"/>
</dbReference>
<dbReference type="Pfam" id="PF00291">
    <property type="entry name" value="PALP"/>
    <property type="match status" value="1"/>
</dbReference>
<organism evidence="7 8">
    <name type="scientific">Intestinimonas massiliensis</name>
    <name type="common">ex Afouda et al. 2020</name>
    <dbReference type="NCBI Taxonomy" id="1673721"/>
    <lineage>
        <taxon>Bacteria</taxon>
        <taxon>Bacillati</taxon>
        <taxon>Bacillota</taxon>
        <taxon>Clostridia</taxon>
        <taxon>Eubacteriales</taxon>
        <taxon>Intestinimonas</taxon>
    </lineage>
</organism>
<name>A0AAW5JNM5_9FIRM</name>
<dbReference type="GO" id="GO:0019148">
    <property type="term" value="F:D-cysteine desulfhydrase activity"/>
    <property type="evidence" value="ECO:0007669"/>
    <property type="project" value="TreeGrafter"/>
</dbReference>
<dbReference type="RefSeq" id="WP_256304127.1">
    <property type="nucleotide sequence ID" value="NZ_JANFYS010000019.1"/>
</dbReference>
<comment type="caution">
    <text evidence="7">The sequence shown here is derived from an EMBL/GenBank/DDBJ whole genome shotgun (WGS) entry which is preliminary data.</text>
</comment>
<evidence type="ECO:0000313" key="7">
    <source>
        <dbReference type="EMBL" id="MCQ4770772.1"/>
    </source>
</evidence>
<evidence type="ECO:0000256" key="1">
    <source>
        <dbReference type="ARBA" id="ARBA00001933"/>
    </source>
</evidence>
<evidence type="ECO:0000256" key="3">
    <source>
        <dbReference type="ARBA" id="ARBA00022898"/>
    </source>
</evidence>
<sequence length="352" mass="38035">MDNTKVHELFSKFPKVSLGFYPTPLHKLETLSQETGVNLYIKREDFSGVSLFGGNKIRKLEYILGAAKAAGAEYAFTYGATQSNHAMETAGACCRCGVKPVLFLYALIDPSEEDLRGNMLLDRLYGAEIHITSRREGESVEELKKRNVATGEAYRQQLIQQGHICWDVPVGGATELGSVGFVEGFIELESQMAALGLHADYLFHATGSGGTLAGLQAARALLGSDTEIISINVNKKGPDYLDDIVRLANGTLSMLGAPDGLRVQREDLHIDPGYYLPGYEQPNEASNEAIRILARKEGLVVDPVYTGKGLAGMLDYLHTGKIPKGSTAVFLHTGGAAALFAEKELLGDLLKA</sequence>
<evidence type="ECO:0000313" key="8">
    <source>
        <dbReference type="Proteomes" id="UP001204562"/>
    </source>
</evidence>
<dbReference type="PIRSF" id="PIRSF006278">
    <property type="entry name" value="ACCD_DCysDesulf"/>
    <property type="match status" value="1"/>
</dbReference>
<evidence type="ECO:0000256" key="5">
    <source>
        <dbReference type="PIRSR" id="PIRSR006278-2"/>
    </source>
</evidence>
<dbReference type="Proteomes" id="UP001204562">
    <property type="component" value="Unassembled WGS sequence"/>
</dbReference>
<evidence type="ECO:0000256" key="4">
    <source>
        <dbReference type="PIRSR" id="PIRSR006278-1"/>
    </source>
</evidence>
<dbReference type="InterPro" id="IPR027278">
    <property type="entry name" value="ACCD_DCysDesulf"/>
</dbReference>
<dbReference type="GO" id="GO:1901605">
    <property type="term" value="P:alpha-amino acid metabolic process"/>
    <property type="evidence" value="ECO:0007669"/>
    <property type="project" value="UniProtKB-ARBA"/>
</dbReference>